<evidence type="ECO:0000313" key="3">
    <source>
        <dbReference type="Proteomes" id="UP000285301"/>
    </source>
</evidence>
<proteinExistence type="predicted"/>
<evidence type="ECO:0000313" key="2">
    <source>
        <dbReference type="EMBL" id="RWS01305.1"/>
    </source>
</evidence>
<dbReference type="InterPro" id="IPR024445">
    <property type="entry name" value="Tnp_ISXO2-like"/>
</dbReference>
<dbReference type="PANTHER" id="PTHR47163">
    <property type="entry name" value="DDE_TNP_IS1595 DOMAIN-CONTAINING PROTEIN"/>
    <property type="match status" value="1"/>
</dbReference>
<dbReference type="EMBL" id="NCKU01009445">
    <property type="protein sequence ID" value="RWS01305.1"/>
    <property type="molecule type" value="Genomic_DNA"/>
</dbReference>
<organism evidence="2 3">
    <name type="scientific">Dinothrombium tinctorium</name>
    <dbReference type="NCBI Taxonomy" id="1965070"/>
    <lineage>
        <taxon>Eukaryota</taxon>
        <taxon>Metazoa</taxon>
        <taxon>Ecdysozoa</taxon>
        <taxon>Arthropoda</taxon>
        <taxon>Chelicerata</taxon>
        <taxon>Arachnida</taxon>
        <taxon>Acari</taxon>
        <taxon>Acariformes</taxon>
        <taxon>Trombidiformes</taxon>
        <taxon>Prostigmata</taxon>
        <taxon>Anystina</taxon>
        <taxon>Parasitengona</taxon>
        <taxon>Trombidioidea</taxon>
        <taxon>Trombidiidae</taxon>
        <taxon>Dinothrombium</taxon>
    </lineage>
</organism>
<dbReference type="InterPro" id="IPR053164">
    <property type="entry name" value="IS1016-like_transposase"/>
</dbReference>
<protein>
    <recommendedName>
        <fullName evidence="1">ISXO2-like transposase domain-containing protein</fullName>
    </recommendedName>
</protein>
<dbReference type="SMART" id="SM01126">
    <property type="entry name" value="DDE_Tnp_IS1595"/>
    <property type="match status" value="1"/>
</dbReference>
<dbReference type="PANTHER" id="PTHR47163:SF2">
    <property type="entry name" value="SI:DKEY-17M8.2"/>
    <property type="match status" value="1"/>
</dbReference>
<dbReference type="Proteomes" id="UP000285301">
    <property type="component" value="Unassembled WGS sequence"/>
</dbReference>
<reference evidence="2 3" key="1">
    <citation type="journal article" date="2018" name="Gigascience">
        <title>Genomes of trombidid mites reveal novel predicted allergens and laterally-transferred genes associated with secondary metabolism.</title>
        <authorList>
            <person name="Dong X."/>
            <person name="Chaisiri K."/>
            <person name="Xia D."/>
            <person name="Armstrong S.D."/>
            <person name="Fang Y."/>
            <person name="Donnelly M.J."/>
            <person name="Kadowaki T."/>
            <person name="McGarry J.W."/>
            <person name="Darby A.C."/>
            <person name="Makepeace B.L."/>
        </authorList>
    </citation>
    <scope>NUCLEOTIDE SEQUENCE [LARGE SCALE GENOMIC DNA]</scope>
    <source>
        <strain evidence="2">UoL-WK</strain>
    </source>
</reference>
<accession>A0A3S4QBJ5</accession>
<dbReference type="OrthoDB" id="6431448at2759"/>
<sequence length="785" mass="90118">MVQAADPSPQRFFVLYHRRYLIAAAGPLVFAVGPRTRRIMVQAADPSPQRFFVLYHRRYLIAAAGPLVFAVGYRKTDCGQNSIIPFEKGQFGSISSWAEYCFYLSTSDEVVIKNERDIIIHGPFAGFQNPFSIVISENVSIEFTAEDYYNRNFVGFVKPFKGIKNNSERKIKSQEINLPPCSHKQRSKRNPEECRFIILKDIFKWESENLMVQKAIDWELLPKDGEKKCNKLNCNGYLFLREDIDSLDGKKWFCRGKVQEKKKKPKYCNASQRLRKNSFFANSHLEFWQIYSFVNLWLRKVPLLTIAEQTLMTPKTAVDWSSFCREVVFDAMILKCEKIGGPGKIVEIDEAKFGKRKYHRGKYVEGSWVFGGIERDSGRIFMEVVPNRSKDVLISLIERWIEKGTIIHSDQFSSYRQLNLYGYTHLSVNHQENFRDPETGACTNKIECSWGHAKQSVPQRGRKKEFLGGYLARYLFIKRSKVLKTDPMLLFFRYARDLYNPLEDVNEEVETQTLADIDENTEEVDSDKENEIDNYGGSTCHTKPILVGKPIPHATATAYREIVVQTRAIAVAARRAVANELCQRLGLQIIVRPIAAVNIIGDDEYSDDDGMVFMHPPAAQSPRFPPPDLVVDIPPWADWQAAGPSPSSPIPIIWQEEAPQPPHAPPALAIVHAEQPSQPLEWQQPVDGRADEFVRRKSAANFYRWRAAAFFYNHFEIRLIEHERANYRALASKGNVRVIGLGSTTAEAKEDACRRLLEAFGITGQSLHSERLERYVRDRNERKRQ</sequence>
<gene>
    <name evidence="2" type="ORF">B4U79_04958</name>
</gene>
<dbReference type="STRING" id="1965070.A0A3S4QBJ5"/>
<name>A0A3S4QBJ5_9ACAR</name>
<feature type="non-terminal residue" evidence="2">
    <location>
        <position position="785"/>
    </location>
</feature>
<evidence type="ECO:0000259" key="1">
    <source>
        <dbReference type="SMART" id="SM01126"/>
    </source>
</evidence>
<feature type="domain" description="ISXO2-like transposase" evidence="1">
    <location>
        <begin position="338"/>
        <end position="479"/>
    </location>
</feature>
<dbReference type="Pfam" id="PF12762">
    <property type="entry name" value="DDE_Tnp_IS1595"/>
    <property type="match status" value="1"/>
</dbReference>
<keyword evidence="3" id="KW-1185">Reference proteome</keyword>
<dbReference type="AlphaFoldDB" id="A0A3S4QBJ5"/>
<comment type="caution">
    <text evidence="2">The sequence shown here is derived from an EMBL/GenBank/DDBJ whole genome shotgun (WGS) entry which is preliminary data.</text>
</comment>